<dbReference type="GO" id="GO:0005886">
    <property type="term" value="C:plasma membrane"/>
    <property type="evidence" value="ECO:0007669"/>
    <property type="project" value="UniProtKB-SubCell"/>
</dbReference>
<gene>
    <name evidence="14" type="primary">spoIIIJ</name>
    <name evidence="12" type="synonym">yidC</name>
    <name evidence="14" type="ORF">GCM10007043_08990</name>
</gene>
<comment type="subcellular location">
    <subcellularLocation>
        <location evidence="1 12">Cell membrane</location>
        <topology evidence="1 12">Multi-pass membrane protein</topology>
    </subcellularLocation>
</comment>
<evidence type="ECO:0000313" key="15">
    <source>
        <dbReference type="Proteomes" id="UP000637720"/>
    </source>
</evidence>
<evidence type="ECO:0000256" key="2">
    <source>
        <dbReference type="ARBA" id="ARBA00022448"/>
    </source>
</evidence>
<reference evidence="14" key="2">
    <citation type="submission" date="2020-09" db="EMBL/GenBank/DDBJ databases">
        <authorList>
            <person name="Sun Q."/>
            <person name="Ohkuma M."/>
        </authorList>
    </citation>
    <scope>NUCLEOTIDE SEQUENCE</scope>
    <source>
        <strain evidence="14">JCM 14719</strain>
    </source>
</reference>
<dbReference type="NCBIfam" id="TIGR03592">
    <property type="entry name" value="yidC_oxa1_cterm"/>
    <property type="match status" value="1"/>
</dbReference>
<feature type="transmembrane region" description="Helical" evidence="12">
    <location>
        <begin position="127"/>
        <end position="148"/>
    </location>
</feature>
<dbReference type="InterPro" id="IPR023060">
    <property type="entry name" value="YidC/YidC1/YidC2_Firmicutes"/>
</dbReference>
<organism evidence="14 15">
    <name type="scientific">Calditerricola satsumensis</name>
    <dbReference type="NCBI Taxonomy" id="373054"/>
    <lineage>
        <taxon>Bacteria</taxon>
        <taxon>Bacillati</taxon>
        <taxon>Bacillota</taxon>
        <taxon>Bacilli</taxon>
        <taxon>Bacillales</taxon>
        <taxon>Bacillaceae</taxon>
        <taxon>Calditerricola</taxon>
    </lineage>
</organism>
<dbReference type="Proteomes" id="UP000637720">
    <property type="component" value="Unassembled WGS sequence"/>
</dbReference>
<dbReference type="EMBL" id="BMOF01000012">
    <property type="protein sequence ID" value="GGJ97311.1"/>
    <property type="molecule type" value="Genomic_DNA"/>
</dbReference>
<dbReference type="RefSeq" id="WP_054668966.1">
    <property type="nucleotide sequence ID" value="NZ_BMOF01000012.1"/>
</dbReference>
<evidence type="ECO:0000256" key="8">
    <source>
        <dbReference type="ARBA" id="ARBA00023136"/>
    </source>
</evidence>
<comment type="caution">
    <text evidence="14">The sequence shown here is derived from an EMBL/GenBank/DDBJ whole genome shotgun (WGS) entry which is preliminary data.</text>
</comment>
<dbReference type="InterPro" id="IPR001708">
    <property type="entry name" value="YidC/ALB3/OXA1/COX18"/>
</dbReference>
<comment type="caution">
    <text evidence="12">Lacks conserved residue(s) required for the propagation of feature annotation.</text>
</comment>
<sequence>MTRRRVVWLILVVVILLLALTGCSPQQMKPIDPNNGMWDRFFVYPLKLMLDLSAQVLFGSYGLAILAVTIIIRLLLLPLMMKQLRSMRMMQALQPEMQKIREKYKNDPQKAQEETVKLFQKHNVNPLSGCLPALIQMPILIAFYYAIMRSEEVRTHTFLWMNLGAPDPYYIMPVLAAVTTYLQSKVMGTTNNNPQAQLFLIIMPAMILFIAITLPSALSLYWVFSNLFTIVQTLVLKRTGYLQPQEGAAK</sequence>
<evidence type="ECO:0000256" key="3">
    <source>
        <dbReference type="ARBA" id="ARBA00022475"/>
    </source>
</evidence>
<dbReference type="PANTHER" id="PTHR12428:SF65">
    <property type="entry name" value="CYTOCHROME C OXIDASE ASSEMBLY PROTEIN COX18, MITOCHONDRIAL"/>
    <property type="match status" value="1"/>
</dbReference>
<protein>
    <recommendedName>
        <fullName evidence="12">Membrane protein insertase YidC</fullName>
    </recommendedName>
    <alternativeName>
        <fullName evidence="12">Foldase YidC</fullName>
    </alternativeName>
    <alternativeName>
        <fullName evidence="12">Membrane integrase YidC</fullName>
    </alternativeName>
    <alternativeName>
        <fullName evidence="12">Membrane protein YidC</fullName>
    </alternativeName>
</protein>
<dbReference type="GO" id="GO:0051205">
    <property type="term" value="P:protein insertion into membrane"/>
    <property type="evidence" value="ECO:0007669"/>
    <property type="project" value="TreeGrafter"/>
</dbReference>
<dbReference type="HAMAP" id="MF_01811">
    <property type="entry name" value="YidC_type2"/>
    <property type="match status" value="1"/>
</dbReference>
<evidence type="ECO:0000256" key="9">
    <source>
        <dbReference type="ARBA" id="ARBA00023139"/>
    </source>
</evidence>
<name>A0A8J3BE08_9BACI</name>
<evidence type="ECO:0000256" key="5">
    <source>
        <dbReference type="ARBA" id="ARBA00022729"/>
    </source>
</evidence>
<dbReference type="AlphaFoldDB" id="A0A8J3BE08"/>
<evidence type="ECO:0000256" key="4">
    <source>
        <dbReference type="ARBA" id="ARBA00022692"/>
    </source>
</evidence>
<reference evidence="14" key="1">
    <citation type="journal article" date="2014" name="Int. J. Syst. Evol. Microbiol.">
        <title>Complete genome sequence of Corynebacterium casei LMG S-19264T (=DSM 44701T), isolated from a smear-ripened cheese.</title>
        <authorList>
            <consortium name="US DOE Joint Genome Institute (JGI-PGF)"/>
            <person name="Walter F."/>
            <person name="Albersmeier A."/>
            <person name="Kalinowski J."/>
            <person name="Ruckert C."/>
        </authorList>
    </citation>
    <scope>NUCLEOTIDE SEQUENCE</scope>
    <source>
        <strain evidence="14">JCM 14719</strain>
    </source>
</reference>
<comment type="similarity">
    <text evidence="12">Belongs to the OXA1/ALB3/YidC family. Type 2 subfamily.</text>
</comment>
<keyword evidence="6 12" id="KW-0653">Protein transport</keyword>
<dbReference type="CDD" id="cd20070">
    <property type="entry name" value="5TM_YidC_Alb3"/>
    <property type="match status" value="1"/>
</dbReference>
<dbReference type="InterPro" id="IPR047196">
    <property type="entry name" value="YidC_ALB_C"/>
</dbReference>
<feature type="transmembrane region" description="Helical" evidence="12">
    <location>
        <begin position="58"/>
        <end position="80"/>
    </location>
</feature>
<accession>A0A8J3BE08</accession>
<dbReference type="InterPro" id="IPR028055">
    <property type="entry name" value="YidC/Oxa/ALB_C"/>
</dbReference>
<dbReference type="Pfam" id="PF02096">
    <property type="entry name" value="60KD_IMP"/>
    <property type="match status" value="1"/>
</dbReference>
<keyword evidence="5 12" id="KW-0732">Signal</keyword>
<evidence type="ECO:0000256" key="11">
    <source>
        <dbReference type="ARBA" id="ARBA00023288"/>
    </source>
</evidence>
<keyword evidence="4 12" id="KW-0812">Transmembrane</keyword>
<evidence type="ECO:0000313" key="14">
    <source>
        <dbReference type="EMBL" id="GGJ97311.1"/>
    </source>
</evidence>
<keyword evidence="10 12" id="KW-0143">Chaperone</keyword>
<evidence type="ECO:0000256" key="1">
    <source>
        <dbReference type="ARBA" id="ARBA00004651"/>
    </source>
</evidence>
<evidence type="ECO:0000256" key="12">
    <source>
        <dbReference type="HAMAP-Rule" id="MF_01811"/>
    </source>
</evidence>
<keyword evidence="8 12" id="KW-0472">Membrane</keyword>
<dbReference type="GO" id="GO:0015031">
    <property type="term" value="P:protein transport"/>
    <property type="evidence" value="ECO:0007669"/>
    <property type="project" value="UniProtKB-KW"/>
</dbReference>
<proteinExistence type="inferred from homology"/>
<evidence type="ECO:0000259" key="13">
    <source>
        <dbReference type="Pfam" id="PF02096"/>
    </source>
</evidence>
<keyword evidence="9" id="KW-0564">Palmitate</keyword>
<keyword evidence="7 12" id="KW-1133">Transmembrane helix</keyword>
<feature type="transmembrane region" description="Helical" evidence="12">
    <location>
        <begin position="196"/>
        <end position="214"/>
    </location>
</feature>
<dbReference type="PANTHER" id="PTHR12428">
    <property type="entry name" value="OXA1"/>
    <property type="match status" value="1"/>
</dbReference>
<keyword evidence="11 12" id="KW-0449">Lipoprotein</keyword>
<dbReference type="PROSITE" id="PS51257">
    <property type="entry name" value="PROKAR_LIPOPROTEIN"/>
    <property type="match status" value="1"/>
</dbReference>
<keyword evidence="2 12" id="KW-0813">Transport</keyword>
<keyword evidence="3 12" id="KW-1003">Cell membrane</keyword>
<evidence type="ECO:0000256" key="10">
    <source>
        <dbReference type="ARBA" id="ARBA00023186"/>
    </source>
</evidence>
<comment type="function">
    <text evidence="12">Required for the insertion and/or proper folding and/or complex formation of integral membrane proteins into the membrane. Involved in integration of membrane proteins that insert both dependently and independently of the Sec translocase complex, as well as at least some lipoproteins.</text>
</comment>
<evidence type="ECO:0000256" key="7">
    <source>
        <dbReference type="ARBA" id="ARBA00022989"/>
    </source>
</evidence>
<evidence type="ECO:0000256" key="6">
    <source>
        <dbReference type="ARBA" id="ARBA00022927"/>
    </source>
</evidence>
<dbReference type="GO" id="GO:0032977">
    <property type="term" value="F:membrane insertase activity"/>
    <property type="evidence" value="ECO:0007669"/>
    <property type="project" value="InterPro"/>
</dbReference>
<feature type="domain" description="Membrane insertase YidC/Oxa/ALB C-terminal" evidence="13">
    <location>
        <begin position="61"/>
        <end position="238"/>
    </location>
</feature>
<keyword evidence="15" id="KW-1185">Reference proteome</keyword>